<dbReference type="Proteomes" id="UP000215214">
    <property type="component" value="Chromosome TJEJU"/>
</dbReference>
<evidence type="ECO:0000313" key="1">
    <source>
        <dbReference type="EMBL" id="SNR17479.1"/>
    </source>
</evidence>
<protein>
    <submittedName>
        <fullName evidence="1">Uncharacterized protein</fullName>
    </submittedName>
</protein>
<keyword evidence="2" id="KW-1185">Reference proteome</keyword>
<proteinExistence type="predicted"/>
<evidence type="ECO:0000313" key="2">
    <source>
        <dbReference type="Proteomes" id="UP000215214"/>
    </source>
</evidence>
<dbReference type="OrthoDB" id="1354274at2"/>
<dbReference type="RefSeq" id="WP_095074625.1">
    <property type="nucleotide sequence ID" value="NZ_LT899436.1"/>
</dbReference>
<reference evidence="1 2" key="1">
    <citation type="submission" date="2017-07" db="EMBL/GenBank/DDBJ databases">
        <authorList>
            <person name="Sun Z.S."/>
            <person name="Albrecht U."/>
            <person name="Echele G."/>
            <person name="Lee C.C."/>
        </authorList>
    </citation>
    <scope>NUCLEOTIDE SEQUENCE [LARGE SCALE GENOMIC DNA]</scope>
    <source>
        <strain evidence="2">type strain: KCTC 22618</strain>
    </source>
</reference>
<dbReference type="AlphaFoldDB" id="A0A238UE67"/>
<dbReference type="KEGG" id="tje:TJEJU_3847"/>
<name>A0A238UE67_9FLAO</name>
<accession>A0A238UE67</accession>
<organism evidence="1 2">
    <name type="scientific">Tenacibaculum jejuense</name>
    <dbReference type="NCBI Taxonomy" id="584609"/>
    <lineage>
        <taxon>Bacteria</taxon>
        <taxon>Pseudomonadati</taxon>
        <taxon>Bacteroidota</taxon>
        <taxon>Flavobacteriia</taxon>
        <taxon>Flavobacteriales</taxon>
        <taxon>Flavobacteriaceae</taxon>
        <taxon>Tenacibaculum</taxon>
    </lineage>
</organism>
<dbReference type="EMBL" id="LT899436">
    <property type="protein sequence ID" value="SNR17479.1"/>
    <property type="molecule type" value="Genomic_DNA"/>
</dbReference>
<gene>
    <name evidence="1" type="ORF">TJEJU_3847</name>
</gene>
<sequence length="114" mass="13229">MEQIKTVYTNDIGISFQWVNSCKQLTQVIFRDTGFHLTTNEIELFLEQTIDAKRQKKCSECMESRNCRSLLLRTPSNKVSLAVSMVDLGQIEDLLKGTLFQLKFNDYIEEICKN</sequence>